<accession>A0A183JAH5</accession>
<gene>
    <name evidence="1" type="ORF">SBAD_LOCUS12873</name>
</gene>
<evidence type="ECO:0000313" key="3">
    <source>
        <dbReference type="WBParaSite" id="SBAD_0001328601-mRNA-1"/>
    </source>
</evidence>
<name>A0A183JAH5_9BILA</name>
<dbReference type="WBParaSite" id="SBAD_0001328601-mRNA-1">
    <property type="protein sequence ID" value="SBAD_0001328601-mRNA-1"/>
    <property type="gene ID" value="SBAD_0001328601"/>
</dbReference>
<dbReference type="Proteomes" id="UP000270296">
    <property type="component" value="Unassembled WGS sequence"/>
</dbReference>
<sequence length="182" mass="20864">MFVIVSRSAATLDGAFGICYGEPGQAIDMYLLIPEEEELVRLEMVRLKNYGASWKDPSVQCVLRNFYFTKKYFIPYDVTLCRGSDPAEVIRLLQNADEYLDSIRAEGSDEHKMRDDDNYAAAMTDLQRGRLREEDLPVLLSMLRNMKFASGEFDYLPNVQPRLRQPATIEEQSNDYAGGREL</sequence>
<protein>
    <submittedName>
        <fullName evidence="3">Rubis-subs-bind domain-containing protein</fullName>
    </submittedName>
</protein>
<dbReference type="EMBL" id="UZAM01019182">
    <property type="protein sequence ID" value="VDP52424.1"/>
    <property type="molecule type" value="Genomic_DNA"/>
</dbReference>
<proteinExistence type="predicted"/>
<dbReference type="AlphaFoldDB" id="A0A183JAH5"/>
<organism evidence="3">
    <name type="scientific">Soboliphyme baturini</name>
    <dbReference type="NCBI Taxonomy" id="241478"/>
    <lineage>
        <taxon>Eukaryota</taxon>
        <taxon>Metazoa</taxon>
        <taxon>Ecdysozoa</taxon>
        <taxon>Nematoda</taxon>
        <taxon>Enoplea</taxon>
        <taxon>Dorylaimia</taxon>
        <taxon>Dioctophymatida</taxon>
        <taxon>Dioctophymatoidea</taxon>
        <taxon>Soboliphymatidae</taxon>
        <taxon>Soboliphyme</taxon>
    </lineage>
</organism>
<reference evidence="3" key="1">
    <citation type="submission" date="2016-06" db="UniProtKB">
        <authorList>
            <consortium name="WormBaseParasite"/>
        </authorList>
    </citation>
    <scope>IDENTIFICATION</scope>
</reference>
<keyword evidence="2" id="KW-1185">Reference proteome</keyword>
<evidence type="ECO:0000313" key="2">
    <source>
        <dbReference type="Proteomes" id="UP000270296"/>
    </source>
</evidence>
<evidence type="ECO:0000313" key="1">
    <source>
        <dbReference type="EMBL" id="VDP52424.1"/>
    </source>
</evidence>
<reference evidence="1 2" key="2">
    <citation type="submission" date="2018-11" db="EMBL/GenBank/DDBJ databases">
        <authorList>
            <consortium name="Pathogen Informatics"/>
        </authorList>
    </citation>
    <scope>NUCLEOTIDE SEQUENCE [LARGE SCALE GENOMIC DNA]</scope>
</reference>